<dbReference type="Proteomes" id="UP000036987">
    <property type="component" value="Unassembled WGS sequence"/>
</dbReference>
<dbReference type="EMBL" id="LFYR01000766">
    <property type="protein sequence ID" value="KMZ69467.1"/>
    <property type="molecule type" value="Genomic_DNA"/>
</dbReference>
<comment type="caution">
    <text evidence="2">The sequence shown here is derived from an EMBL/GenBank/DDBJ whole genome shotgun (WGS) entry which is preliminary data.</text>
</comment>
<accession>A0A0K9PMK8</accession>
<dbReference type="AlphaFoldDB" id="A0A0K9PMK8"/>
<feature type="transmembrane region" description="Helical" evidence="1">
    <location>
        <begin position="29"/>
        <end position="49"/>
    </location>
</feature>
<protein>
    <recommendedName>
        <fullName evidence="4">ABC transporter A family member</fullName>
    </recommendedName>
</protein>
<evidence type="ECO:0000256" key="1">
    <source>
        <dbReference type="SAM" id="Phobius"/>
    </source>
</evidence>
<dbReference type="STRING" id="29655.A0A0K9PMK8"/>
<evidence type="ECO:0008006" key="4">
    <source>
        <dbReference type="Google" id="ProtNLM"/>
    </source>
</evidence>
<keyword evidence="3" id="KW-1185">Reference proteome</keyword>
<keyword evidence="1" id="KW-0812">Transmembrane</keyword>
<sequence length="255" mass="28450">MEGSSFYTQSNALLRKNLAYQKRNIKTNICLISFPIIVCVLLVIFQGILDKEFNKQEKKCGCRCVDETDTDTKNCKKICGIQYSTSEQAFTCAIPNPPEWPPLLQVPRQEFRAVRTGKSSADLPKESCRKTKSCPATVLFTGQNQDFATSVSQNFFTNSSILNMFVPISSTNTSTADILNSLSQLSLGTDADTDLTRFLEPGFFSGRPIYTIHSTCNASNSKYQVNIPILQNSRVIKIGTIVQFPLINKTFLKLI</sequence>
<reference evidence="3" key="1">
    <citation type="journal article" date="2016" name="Nature">
        <title>The genome of the seagrass Zostera marina reveals angiosperm adaptation to the sea.</title>
        <authorList>
            <person name="Olsen J.L."/>
            <person name="Rouze P."/>
            <person name="Verhelst B."/>
            <person name="Lin Y.-C."/>
            <person name="Bayer T."/>
            <person name="Collen J."/>
            <person name="Dattolo E."/>
            <person name="De Paoli E."/>
            <person name="Dittami S."/>
            <person name="Maumus F."/>
            <person name="Michel G."/>
            <person name="Kersting A."/>
            <person name="Lauritano C."/>
            <person name="Lohaus R."/>
            <person name="Toepel M."/>
            <person name="Tonon T."/>
            <person name="Vanneste K."/>
            <person name="Amirebrahimi M."/>
            <person name="Brakel J."/>
            <person name="Bostroem C."/>
            <person name="Chovatia M."/>
            <person name="Grimwood J."/>
            <person name="Jenkins J.W."/>
            <person name="Jueterbock A."/>
            <person name="Mraz A."/>
            <person name="Stam W.T."/>
            <person name="Tice H."/>
            <person name="Bornberg-Bauer E."/>
            <person name="Green P.J."/>
            <person name="Pearson G.A."/>
            <person name="Procaccini G."/>
            <person name="Duarte C.M."/>
            <person name="Schmutz J."/>
            <person name="Reusch T.B.H."/>
            <person name="Van de Peer Y."/>
        </authorList>
    </citation>
    <scope>NUCLEOTIDE SEQUENCE [LARGE SCALE GENOMIC DNA]</scope>
    <source>
        <strain evidence="3">cv. Finnish</strain>
    </source>
</reference>
<dbReference type="OrthoDB" id="783737at2759"/>
<dbReference type="OMA" id="CTCENSH"/>
<name>A0A0K9PMK8_ZOSMR</name>
<gene>
    <name evidence="2" type="ORF">ZOSMA_213G00080</name>
</gene>
<proteinExistence type="predicted"/>
<evidence type="ECO:0000313" key="2">
    <source>
        <dbReference type="EMBL" id="KMZ69467.1"/>
    </source>
</evidence>
<keyword evidence="1" id="KW-0472">Membrane</keyword>
<organism evidence="2 3">
    <name type="scientific">Zostera marina</name>
    <name type="common">Eelgrass</name>
    <dbReference type="NCBI Taxonomy" id="29655"/>
    <lineage>
        <taxon>Eukaryota</taxon>
        <taxon>Viridiplantae</taxon>
        <taxon>Streptophyta</taxon>
        <taxon>Embryophyta</taxon>
        <taxon>Tracheophyta</taxon>
        <taxon>Spermatophyta</taxon>
        <taxon>Magnoliopsida</taxon>
        <taxon>Liliopsida</taxon>
        <taxon>Zosteraceae</taxon>
        <taxon>Zostera</taxon>
    </lineage>
</organism>
<keyword evidence="1" id="KW-1133">Transmembrane helix</keyword>
<evidence type="ECO:0000313" key="3">
    <source>
        <dbReference type="Proteomes" id="UP000036987"/>
    </source>
</evidence>